<proteinExistence type="predicted"/>
<organism evidence="1">
    <name type="scientific">Arundo donax</name>
    <name type="common">Giant reed</name>
    <name type="synonym">Donax arundinaceus</name>
    <dbReference type="NCBI Taxonomy" id="35708"/>
    <lineage>
        <taxon>Eukaryota</taxon>
        <taxon>Viridiplantae</taxon>
        <taxon>Streptophyta</taxon>
        <taxon>Embryophyta</taxon>
        <taxon>Tracheophyta</taxon>
        <taxon>Spermatophyta</taxon>
        <taxon>Magnoliopsida</taxon>
        <taxon>Liliopsida</taxon>
        <taxon>Poales</taxon>
        <taxon>Poaceae</taxon>
        <taxon>PACMAD clade</taxon>
        <taxon>Arundinoideae</taxon>
        <taxon>Arundineae</taxon>
        <taxon>Arundo</taxon>
    </lineage>
</organism>
<protein>
    <submittedName>
        <fullName evidence="1">Uncharacterized protein</fullName>
    </submittedName>
</protein>
<reference evidence="1" key="1">
    <citation type="submission" date="2014-09" db="EMBL/GenBank/DDBJ databases">
        <authorList>
            <person name="Magalhaes I.L.F."/>
            <person name="Oliveira U."/>
            <person name="Santos F.R."/>
            <person name="Vidigal T.H.D.A."/>
            <person name="Brescovit A.D."/>
            <person name="Santos A.J."/>
        </authorList>
    </citation>
    <scope>NUCLEOTIDE SEQUENCE</scope>
    <source>
        <tissue evidence="1">Shoot tissue taken approximately 20 cm above the soil surface</tissue>
    </source>
</reference>
<accession>A0A0A9C3S3</accession>
<evidence type="ECO:0000313" key="1">
    <source>
        <dbReference type="EMBL" id="JAD68035.1"/>
    </source>
</evidence>
<reference evidence="1" key="2">
    <citation type="journal article" date="2015" name="Data Brief">
        <title>Shoot transcriptome of the giant reed, Arundo donax.</title>
        <authorList>
            <person name="Barrero R.A."/>
            <person name="Guerrero F.D."/>
            <person name="Moolhuijzen P."/>
            <person name="Goolsby J.A."/>
            <person name="Tidwell J."/>
            <person name="Bellgard S.E."/>
            <person name="Bellgard M.I."/>
        </authorList>
    </citation>
    <scope>NUCLEOTIDE SEQUENCE</scope>
    <source>
        <tissue evidence="1">Shoot tissue taken approximately 20 cm above the soil surface</tissue>
    </source>
</reference>
<sequence>MAKIANNRILHGLLVHRTPLTRETFQLGMRLGSSAAL</sequence>
<name>A0A0A9C3S3_ARUDO</name>
<dbReference type="AlphaFoldDB" id="A0A0A9C3S3"/>
<dbReference type="EMBL" id="GBRH01229860">
    <property type="protein sequence ID" value="JAD68035.1"/>
    <property type="molecule type" value="Transcribed_RNA"/>
</dbReference>